<proteinExistence type="predicted"/>
<organism evidence="1 2">
    <name type="scientific">Racocetra persica</name>
    <dbReference type="NCBI Taxonomy" id="160502"/>
    <lineage>
        <taxon>Eukaryota</taxon>
        <taxon>Fungi</taxon>
        <taxon>Fungi incertae sedis</taxon>
        <taxon>Mucoromycota</taxon>
        <taxon>Glomeromycotina</taxon>
        <taxon>Glomeromycetes</taxon>
        <taxon>Diversisporales</taxon>
        <taxon>Gigasporaceae</taxon>
        <taxon>Racocetra</taxon>
    </lineage>
</organism>
<comment type="caution">
    <text evidence="1">The sequence shown here is derived from an EMBL/GenBank/DDBJ whole genome shotgun (WGS) entry which is preliminary data.</text>
</comment>
<evidence type="ECO:0000313" key="1">
    <source>
        <dbReference type="EMBL" id="CAG8605044.1"/>
    </source>
</evidence>
<name>A0ACA9MXR7_9GLOM</name>
<gene>
    <name evidence="1" type="ORF">RPERSI_LOCUS6069</name>
</gene>
<evidence type="ECO:0000313" key="2">
    <source>
        <dbReference type="Proteomes" id="UP000789920"/>
    </source>
</evidence>
<accession>A0ACA9MXR7</accession>
<sequence length="131" mass="15032">MSLNLETFLLKDIKNLFNDPNYSNVVIHVGRHPDTNSFNAHSLILRARSSYFRSALKTNNGQVSTLKLPDISPRVFECILKIPPTKFRQLPPRIVADSSNELFKVEKKSIGDGDSRKRTRIEDEEDELDFD</sequence>
<keyword evidence="2" id="KW-1185">Reference proteome</keyword>
<protein>
    <submittedName>
        <fullName evidence="1">7158_t:CDS:1</fullName>
    </submittedName>
</protein>
<dbReference type="Proteomes" id="UP000789920">
    <property type="component" value="Unassembled WGS sequence"/>
</dbReference>
<reference evidence="1" key="1">
    <citation type="submission" date="2021-06" db="EMBL/GenBank/DDBJ databases">
        <authorList>
            <person name="Kallberg Y."/>
            <person name="Tangrot J."/>
            <person name="Rosling A."/>
        </authorList>
    </citation>
    <scope>NUCLEOTIDE SEQUENCE</scope>
    <source>
        <strain evidence="1">MA461A</strain>
    </source>
</reference>
<dbReference type="EMBL" id="CAJVQC010009477">
    <property type="protein sequence ID" value="CAG8605044.1"/>
    <property type="molecule type" value="Genomic_DNA"/>
</dbReference>